<evidence type="ECO:0000313" key="3">
    <source>
        <dbReference type="Proteomes" id="UP000193986"/>
    </source>
</evidence>
<protein>
    <submittedName>
        <fullName evidence="2">Uncharacterized protein</fullName>
    </submittedName>
</protein>
<dbReference type="EMBL" id="MCFC01000001">
    <property type="protein sequence ID" value="ORY35454.1"/>
    <property type="molecule type" value="Genomic_DNA"/>
</dbReference>
<accession>A0A1Y2BL14</accession>
<feature type="compositionally biased region" description="Low complexity" evidence="1">
    <location>
        <begin position="409"/>
        <end position="424"/>
    </location>
</feature>
<feature type="compositionally biased region" description="Polar residues" evidence="1">
    <location>
        <begin position="224"/>
        <end position="236"/>
    </location>
</feature>
<feature type="compositionally biased region" description="Polar residues" evidence="1">
    <location>
        <begin position="425"/>
        <end position="439"/>
    </location>
</feature>
<evidence type="ECO:0000313" key="2">
    <source>
        <dbReference type="EMBL" id="ORY35454.1"/>
    </source>
</evidence>
<feature type="region of interest" description="Disordered" evidence="1">
    <location>
        <begin position="113"/>
        <end position="150"/>
    </location>
</feature>
<comment type="caution">
    <text evidence="2">The sequence shown here is derived from an EMBL/GenBank/DDBJ whole genome shotgun (WGS) entry which is preliminary data.</text>
</comment>
<sequence length="899" mass="101553">MPPRLSYLRQCGRKSRVLDTLWSTLPFDFLLPCLVQTRVQRLRGPRKILENPLGDEVEDDKGEGSSSGVRYKSQEDVNRQTTEIDSPPAFVSNASRQYSLLERLRVIQDNLSESYPERPHTPNDSPTPRSTSHHHVPPSISPSDDSLRVRPVSQPYQPLVKAFAALMKRSPISQHPGNDQSPPLLPIPSRASYFETISQPTLSSAQTRSARRDDSLRAPRNSRGLRSTFQRSSRLNSAPVVDPGKLVPLSNWPDAPISGQHLQTEGSLCPTYLPTDAFSIVRQNVSRGRLKQYPKAKSESHHLPNPKPRASRDKRPDRGSIARRQALSEWMTPKLAHRHFGTCTQPRIDLRDPPDDLPKLSIEVAQHPPLDDNSAPPLPSPTHSLAFESFPEPAAGLSNEDTRYQDLESSSTPLLASPSPLSRSDIPSNPDPENSTIYAQPQPLDDDSVAFVEPSSSITLTPGEDLTSEGGLKHTRPAVPYVQGVLSRPNPPPVREIFRQMLLRPGEFTEAAGLNLITYARRTGSAGFVPTIKESMIRRRLVSSRIARAWNVTRVSTPPMQYTRLPNLHMTRIHPPFAYLRPDYSHSDLLRHLHYTILNHTTESPLPPLRTVLDELEKCFARMKTTRSDRRRTLLKALHLYLVYCRYLPRLLTSATPVGHPIDEGPFRMVTASSRPGVTPDSPLSGNHSSLDPSIPVQTAETSTEVELSTEEAIERCWALIDEFVQHDPSIGPSSRTLHNTIVMLLRQKTPVDTQRAIDLFAITDTFERRWSTRIQDETFCLMTEYFTEKDQHDQAKRSWESWWVAWKWRKENYERDESVSEMLARKGQVHAKFAHTGRALTKWMRINRKLVEKGWVEKIGGAGEWMEGAQGFPSGQWWVWKTPVMGKTVHKKAAEDGE</sequence>
<feature type="compositionally biased region" description="Polar residues" evidence="1">
    <location>
        <begin position="673"/>
        <end position="692"/>
    </location>
</feature>
<name>A0A1Y2BL14_9TREE</name>
<feature type="compositionally biased region" description="Polar residues" evidence="1">
    <location>
        <begin position="198"/>
        <end position="208"/>
    </location>
</feature>
<feature type="region of interest" description="Disordered" evidence="1">
    <location>
        <begin position="673"/>
        <end position="699"/>
    </location>
</feature>
<feature type="region of interest" description="Disordered" evidence="1">
    <location>
        <begin position="198"/>
        <end position="244"/>
    </location>
</feature>
<feature type="region of interest" description="Disordered" evidence="1">
    <location>
        <begin position="367"/>
        <end position="441"/>
    </location>
</feature>
<gene>
    <name evidence="2" type="ORF">BCR39DRAFT_509807</name>
</gene>
<feature type="region of interest" description="Disordered" evidence="1">
    <location>
        <begin position="292"/>
        <end position="319"/>
    </location>
</feature>
<dbReference type="AlphaFoldDB" id="A0A1Y2BL14"/>
<reference evidence="2 3" key="1">
    <citation type="submission" date="2016-07" db="EMBL/GenBank/DDBJ databases">
        <title>Pervasive Adenine N6-methylation of Active Genes in Fungi.</title>
        <authorList>
            <consortium name="DOE Joint Genome Institute"/>
            <person name="Mondo S.J."/>
            <person name="Dannebaum R.O."/>
            <person name="Kuo R.C."/>
            <person name="Labutti K."/>
            <person name="Haridas S."/>
            <person name="Kuo A."/>
            <person name="Salamov A."/>
            <person name="Ahrendt S.R."/>
            <person name="Lipzen A."/>
            <person name="Sullivan W."/>
            <person name="Andreopoulos W.B."/>
            <person name="Clum A."/>
            <person name="Lindquist E."/>
            <person name="Daum C."/>
            <person name="Ramamoorthy G.K."/>
            <person name="Gryganskyi A."/>
            <person name="Culley D."/>
            <person name="Magnuson J.K."/>
            <person name="James T.Y."/>
            <person name="O'Malley M.A."/>
            <person name="Stajich J.E."/>
            <person name="Spatafora J.W."/>
            <person name="Visel A."/>
            <person name="Grigoriev I.V."/>
        </authorList>
    </citation>
    <scope>NUCLEOTIDE SEQUENCE [LARGE SCALE GENOMIC DNA]</scope>
    <source>
        <strain evidence="2 3">68-887.2</strain>
    </source>
</reference>
<feature type="compositionally biased region" description="Basic and acidic residues" evidence="1">
    <location>
        <begin position="310"/>
        <end position="319"/>
    </location>
</feature>
<dbReference type="InParanoid" id="A0A1Y2BL14"/>
<evidence type="ECO:0000256" key="1">
    <source>
        <dbReference type="SAM" id="MobiDB-lite"/>
    </source>
</evidence>
<organism evidence="2 3">
    <name type="scientific">Naematelia encephala</name>
    <dbReference type="NCBI Taxonomy" id="71784"/>
    <lineage>
        <taxon>Eukaryota</taxon>
        <taxon>Fungi</taxon>
        <taxon>Dikarya</taxon>
        <taxon>Basidiomycota</taxon>
        <taxon>Agaricomycotina</taxon>
        <taxon>Tremellomycetes</taxon>
        <taxon>Tremellales</taxon>
        <taxon>Naemateliaceae</taxon>
        <taxon>Naematelia</taxon>
    </lineage>
</organism>
<proteinExistence type="predicted"/>
<keyword evidence="3" id="KW-1185">Reference proteome</keyword>
<dbReference type="Proteomes" id="UP000193986">
    <property type="component" value="Unassembled WGS sequence"/>
</dbReference>
<feature type="region of interest" description="Disordered" evidence="1">
    <location>
        <begin position="52"/>
        <end position="90"/>
    </location>
</feature>